<protein>
    <submittedName>
        <fullName evidence="2">Uncharacterized protein</fullName>
    </submittedName>
</protein>
<evidence type="ECO:0000256" key="1">
    <source>
        <dbReference type="SAM" id="MobiDB-lite"/>
    </source>
</evidence>
<reference evidence="2 3" key="1">
    <citation type="submission" date="2024-05" db="EMBL/GenBank/DDBJ databases">
        <title>Culex pipiens pipiens assembly and annotation.</title>
        <authorList>
            <person name="Alout H."/>
            <person name="Durand T."/>
        </authorList>
    </citation>
    <scope>NUCLEOTIDE SEQUENCE [LARGE SCALE GENOMIC DNA]</scope>
    <source>
        <strain evidence="2">HA-2024</strain>
        <tissue evidence="2">Whole body</tissue>
    </source>
</reference>
<evidence type="ECO:0000313" key="2">
    <source>
        <dbReference type="EMBL" id="KAL1375636.1"/>
    </source>
</evidence>
<feature type="non-terminal residue" evidence="2">
    <location>
        <position position="139"/>
    </location>
</feature>
<feature type="region of interest" description="Disordered" evidence="1">
    <location>
        <begin position="38"/>
        <end position="84"/>
    </location>
</feature>
<accession>A0ABD1CGV9</accession>
<dbReference type="EMBL" id="JBEHCU010012330">
    <property type="protein sequence ID" value="KAL1375636.1"/>
    <property type="molecule type" value="Genomic_DNA"/>
</dbReference>
<sequence>MDVYQLDSPCDGLGVKLDDDLVADMSFDAGSEFNLHFFDTPEDSNTQSGLSDHDESVESSSRETPPSPGPPRLPLPPPPLAFAIGHDPISSTILVTSSSGGAGSMTLVNPATCLVISSSEMAKVSSSGLDKRNGSDSRL</sequence>
<keyword evidence="3" id="KW-1185">Reference proteome</keyword>
<organism evidence="2 3">
    <name type="scientific">Culex pipiens pipiens</name>
    <name type="common">Northern house mosquito</name>
    <dbReference type="NCBI Taxonomy" id="38569"/>
    <lineage>
        <taxon>Eukaryota</taxon>
        <taxon>Metazoa</taxon>
        <taxon>Ecdysozoa</taxon>
        <taxon>Arthropoda</taxon>
        <taxon>Hexapoda</taxon>
        <taxon>Insecta</taxon>
        <taxon>Pterygota</taxon>
        <taxon>Neoptera</taxon>
        <taxon>Endopterygota</taxon>
        <taxon>Diptera</taxon>
        <taxon>Nematocera</taxon>
        <taxon>Culicoidea</taxon>
        <taxon>Culicidae</taxon>
        <taxon>Culicinae</taxon>
        <taxon>Culicini</taxon>
        <taxon>Culex</taxon>
        <taxon>Culex</taxon>
    </lineage>
</organism>
<name>A0ABD1CGV9_CULPP</name>
<dbReference type="AlphaFoldDB" id="A0ABD1CGV9"/>
<proteinExistence type="predicted"/>
<gene>
    <name evidence="2" type="ORF">pipiens_017386</name>
</gene>
<comment type="caution">
    <text evidence="2">The sequence shown here is derived from an EMBL/GenBank/DDBJ whole genome shotgun (WGS) entry which is preliminary data.</text>
</comment>
<dbReference type="Proteomes" id="UP001562425">
    <property type="component" value="Unassembled WGS sequence"/>
</dbReference>
<evidence type="ECO:0000313" key="3">
    <source>
        <dbReference type="Proteomes" id="UP001562425"/>
    </source>
</evidence>
<feature type="compositionally biased region" description="Pro residues" evidence="1">
    <location>
        <begin position="65"/>
        <end position="80"/>
    </location>
</feature>